<dbReference type="GO" id="GO:0009307">
    <property type="term" value="P:DNA restriction-modification system"/>
    <property type="evidence" value="ECO:0007669"/>
    <property type="project" value="UniProtKB-KW"/>
</dbReference>
<name>A0A2T5YPB7_9BACT</name>
<dbReference type="AlphaFoldDB" id="A0A2T5YPB7"/>
<dbReference type="GO" id="GO:0003677">
    <property type="term" value="F:DNA binding"/>
    <property type="evidence" value="ECO:0007669"/>
    <property type="project" value="UniProtKB-KW"/>
</dbReference>
<dbReference type="EMBL" id="QBKI01000002">
    <property type="protein sequence ID" value="PTX21144.1"/>
    <property type="molecule type" value="Genomic_DNA"/>
</dbReference>
<evidence type="ECO:0000313" key="3">
    <source>
        <dbReference type="EMBL" id="PTX21144.1"/>
    </source>
</evidence>
<reference evidence="3 4" key="1">
    <citation type="submission" date="2018-04" db="EMBL/GenBank/DDBJ databases">
        <title>Genomic Encyclopedia of Archaeal and Bacterial Type Strains, Phase II (KMG-II): from individual species to whole genera.</title>
        <authorList>
            <person name="Goeker M."/>
        </authorList>
    </citation>
    <scope>NUCLEOTIDE SEQUENCE [LARGE SCALE GENOMIC DNA]</scope>
    <source>
        <strain evidence="3 4">DSM 100162</strain>
    </source>
</reference>
<dbReference type="InterPro" id="IPR017035">
    <property type="entry name" value="UCP035009_HsdR_All3000-type"/>
</dbReference>
<gene>
    <name evidence="3" type="ORF">C8N40_102113</name>
</gene>
<keyword evidence="4" id="KW-1185">Reference proteome</keyword>
<dbReference type="PIRSF" id="PIRSF035009">
    <property type="entry name" value="UCP035009_HSDR_N"/>
    <property type="match status" value="1"/>
</dbReference>
<evidence type="ECO:0000313" key="4">
    <source>
        <dbReference type="Proteomes" id="UP000244225"/>
    </source>
</evidence>
<dbReference type="GO" id="GO:0009035">
    <property type="term" value="F:type I site-specific deoxyribonuclease activity"/>
    <property type="evidence" value="ECO:0007669"/>
    <property type="project" value="UniProtKB-EC"/>
</dbReference>
<feature type="domain" description="Restriction endonuclease type I HsdR N-terminal" evidence="2">
    <location>
        <begin position="52"/>
        <end position="125"/>
    </location>
</feature>
<dbReference type="InterPro" id="IPR007409">
    <property type="entry name" value="Restrct_endonuc_type1_HsdR_N"/>
</dbReference>
<feature type="compositionally biased region" description="Basic and acidic residues" evidence="1">
    <location>
        <begin position="240"/>
        <end position="249"/>
    </location>
</feature>
<evidence type="ECO:0000259" key="2">
    <source>
        <dbReference type="Pfam" id="PF04313"/>
    </source>
</evidence>
<evidence type="ECO:0000256" key="1">
    <source>
        <dbReference type="SAM" id="MobiDB-lite"/>
    </source>
</evidence>
<proteinExistence type="predicted"/>
<dbReference type="GO" id="GO:0005524">
    <property type="term" value="F:ATP binding"/>
    <property type="evidence" value="ECO:0007669"/>
    <property type="project" value="UniProtKB-KW"/>
</dbReference>
<feature type="region of interest" description="Disordered" evidence="1">
    <location>
        <begin position="236"/>
        <end position="258"/>
    </location>
</feature>
<comment type="caution">
    <text evidence="3">The sequence shown here is derived from an EMBL/GenBank/DDBJ whole genome shotgun (WGS) entry which is preliminary data.</text>
</comment>
<organism evidence="3 4">
    <name type="scientific">Pontibacter mucosus</name>
    <dbReference type="NCBI Taxonomy" id="1649266"/>
    <lineage>
        <taxon>Bacteria</taxon>
        <taxon>Pseudomonadati</taxon>
        <taxon>Bacteroidota</taxon>
        <taxon>Cytophagia</taxon>
        <taxon>Cytophagales</taxon>
        <taxon>Hymenobacteraceae</taxon>
        <taxon>Pontibacter</taxon>
    </lineage>
</organism>
<dbReference type="Proteomes" id="UP000244225">
    <property type="component" value="Unassembled WGS sequence"/>
</dbReference>
<dbReference type="Pfam" id="PF04313">
    <property type="entry name" value="HSDR_N"/>
    <property type="match status" value="1"/>
</dbReference>
<dbReference type="OrthoDB" id="9148007at2"/>
<protein>
    <recommendedName>
        <fullName evidence="2">Restriction endonuclease type I HsdR N-terminal domain-containing protein</fullName>
    </recommendedName>
</protein>
<sequence length="367" mass="42529">MDFIDVIKALGEKVSRMKDTIQTEEATKNAFVMPFIAALGYDVFNPLEVIPEFVADLGIKKGEKVDYCIQKNGKPIIIIECKHWKEELNVHNSQLHRYFHVCSTRFGILTNGIIYRFYTDLEEANKMDNRPFWEFNITDMNEAAVHELKKYQKNAFDVDQIVNAATELKYTREIKKIVGAEFSNPTEPFVRYFAKQIHTGMVTSKVMEQFTPMVKKSLQQYVSELISDRLKSALSNEANSAKEDQEQKADQTQAVAPSLPEDNSIEFTELEKEGFFIVKSILRTKVDSNRLYYRDTQRYLNILLDDNIRKTICRLHLNAAKKYISWTDNTGKEAKVEIGSLDNIYDYSEQLINSMMRFEKVSEPQTV</sequence>
<accession>A0A2T5YPB7</accession>
<dbReference type="RefSeq" id="WP_108210550.1">
    <property type="nucleotide sequence ID" value="NZ_QBKI01000002.1"/>
</dbReference>